<evidence type="ECO:0000256" key="3">
    <source>
        <dbReference type="ARBA" id="ARBA00023002"/>
    </source>
</evidence>
<dbReference type="STRING" id="42256.RradSPS_0469"/>
<dbReference type="eggNOG" id="COG1028">
    <property type="taxonomic scope" value="Bacteria"/>
</dbReference>
<dbReference type="KEGG" id="rrd:RradSPS_0469"/>
<dbReference type="InterPro" id="IPR002347">
    <property type="entry name" value="SDR_fam"/>
</dbReference>
<dbReference type="Gene3D" id="3.40.50.720">
    <property type="entry name" value="NAD(P)-binding Rossmann-like Domain"/>
    <property type="match status" value="1"/>
</dbReference>
<evidence type="ECO:0000313" key="8">
    <source>
        <dbReference type="Proteomes" id="UP000025229"/>
    </source>
</evidence>
<gene>
    <name evidence="6" type="ORF">RradSPS_0469</name>
    <name evidence="7" type="ORF">SIL72_03900</name>
</gene>
<organism evidence="6 8">
    <name type="scientific">Rubrobacter radiotolerans</name>
    <name type="common">Arthrobacter radiotolerans</name>
    <dbReference type="NCBI Taxonomy" id="42256"/>
    <lineage>
        <taxon>Bacteria</taxon>
        <taxon>Bacillati</taxon>
        <taxon>Actinomycetota</taxon>
        <taxon>Rubrobacteria</taxon>
        <taxon>Rubrobacterales</taxon>
        <taxon>Rubrobacteraceae</taxon>
        <taxon>Rubrobacter</taxon>
    </lineage>
</organism>
<keyword evidence="3" id="KW-0560">Oxidoreductase</keyword>
<dbReference type="PRINTS" id="PR00081">
    <property type="entry name" value="GDHRDH"/>
</dbReference>
<proteinExistence type="inferred from homology"/>
<dbReference type="PANTHER" id="PTHR43490:SF99">
    <property type="entry name" value="SHORT-CHAIN DEHYDROGENASE_REDUCTASE"/>
    <property type="match status" value="1"/>
</dbReference>
<feature type="domain" description="Ketoreductase" evidence="5">
    <location>
        <begin position="15"/>
        <end position="222"/>
    </location>
</feature>
<dbReference type="PANTHER" id="PTHR43490">
    <property type="entry name" value="(+)-NEOMENTHOL DEHYDROGENASE"/>
    <property type="match status" value="1"/>
</dbReference>
<dbReference type="CDD" id="cd05324">
    <property type="entry name" value="carb_red_PTCR-like_SDR_c"/>
    <property type="match status" value="1"/>
</dbReference>
<dbReference type="InterPro" id="IPR036291">
    <property type="entry name" value="NAD(P)-bd_dom_sf"/>
</dbReference>
<keyword evidence="2" id="KW-0521">NADP</keyword>
<dbReference type="InterPro" id="IPR045313">
    <property type="entry name" value="CBR1-like"/>
</dbReference>
<dbReference type="PATRIC" id="fig|42256.3.peg.478"/>
<dbReference type="SUPFAM" id="SSF51735">
    <property type="entry name" value="NAD(P)-binding Rossmann-fold domains"/>
    <property type="match status" value="1"/>
</dbReference>
<dbReference type="PRINTS" id="PR00080">
    <property type="entry name" value="SDRFAMILY"/>
</dbReference>
<dbReference type="InterPro" id="IPR057326">
    <property type="entry name" value="KR_dom"/>
</dbReference>
<dbReference type="OrthoDB" id="9781117at2"/>
<dbReference type="AlphaFoldDB" id="A0A023WZU4"/>
<dbReference type="GO" id="GO:0016616">
    <property type="term" value="F:oxidoreductase activity, acting on the CH-OH group of donors, NAD or NADP as acceptor"/>
    <property type="evidence" value="ECO:0007669"/>
    <property type="project" value="InterPro"/>
</dbReference>
<dbReference type="HOGENOM" id="CLU_010194_9_0_11"/>
<evidence type="ECO:0000256" key="1">
    <source>
        <dbReference type="ARBA" id="ARBA00006484"/>
    </source>
</evidence>
<evidence type="ECO:0000256" key="2">
    <source>
        <dbReference type="ARBA" id="ARBA00022857"/>
    </source>
</evidence>
<dbReference type="FunFam" id="3.40.50.720:FF:000084">
    <property type="entry name" value="Short-chain dehydrogenase reductase"/>
    <property type="match status" value="1"/>
</dbReference>
<dbReference type="Proteomes" id="UP001281130">
    <property type="component" value="Unassembled WGS sequence"/>
</dbReference>
<reference evidence="6 8" key="1">
    <citation type="submission" date="2014-03" db="EMBL/GenBank/DDBJ databases">
        <title>Complete genome sequence of the Radio-Resistant Rubrobacter radiotolerans RSPS-4.</title>
        <authorList>
            <person name="Egas C.C."/>
            <person name="Barroso C.C."/>
            <person name="Froufe H.J.C."/>
            <person name="Pacheco J.J."/>
            <person name="Albuquerque L.L."/>
            <person name="da Costa M.M.S."/>
        </authorList>
    </citation>
    <scope>NUCLEOTIDE SEQUENCE [LARGE SCALE GENOMIC DNA]</scope>
    <source>
        <strain evidence="6 8">RSPS-4</strain>
    </source>
</reference>
<dbReference type="SMART" id="SM00822">
    <property type="entry name" value="PKS_KR"/>
    <property type="match status" value="1"/>
</dbReference>
<reference evidence="7" key="2">
    <citation type="submission" date="2023-11" db="EMBL/GenBank/DDBJ databases">
        <title>MicrobeMod: A computational toolkit for identifying prokaryotic methylation and restriction-modification with nanopore sequencing.</title>
        <authorList>
            <person name="Crits-Christoph A."/>
            <person name="Kang S.C."/>
            <person name="Lee H."/>
            <person name="Ostrov N."/>
        </authorList>
    </citation>
    <scope>NUCLEOTIDE SEQUENCE</scope>
    <source>
        <strain evidence="7">ATCC 51242</strain>
    </source>
</reference>
<comment type="similarity">
    <text evidence="1 4">Belongs to the short-chain dehydrogenases/reductases (SDR) family.</text>
</comment>
<evidence type="ECO:0000259" key="5">
    <source>
        <dbReference type="SMART" id="SM00822"/>
    </source>
</evidence>
<dbReference type="Proteomes" id="UP000025229">
    <property type="component" value="Chromosome"/>
</dbReference>
<evidence type="ECO:0000313" key="6">
    <source>
        <dbReference type="EMBL" id="AHY45752.1"/>
    </source>
</evidence>
<keyword evidence="8" id="KW-1185">Reference proteome</keyword>
<dbReference type="RefSeq" id="WP_051589252.1">
    <property type="nucleotide sequence ID" value="NZ_CP007514.1"/>
</dbReference>
<dbReference type="Pfam" id="PF00106">
    <property type="entry name" value="adh_short"/>
    <property type="match status" value="1"/>
</dbReference>
<evidence type="ECO:0000256" key="4">
    <source>
        <dbReference type="RuleBase" id="RU000363"/>
    </source>
</evidence>
<sequence length="241" mass="25378">MSERGSGVNGDGSGRVALVSGGNRGLGLEICRQLAERGMTVLLGSRDPERGEEAARDLPGNVRAVRLDVTDEAGVRELVDSVKSEFGRLDVLVNNAAISKDRDQHGTDVELEVVRETLETNLIGAWALSEAVIPLMRENGYGRIVNVSSRLGAITDMGGGSPAYRVSKAALNALTRILASELRGSGILVNSVCPGWVATEMGGEGASRRVEEGADALVWAATLPKGGPTGGFFIDQQPIPW</sequence>
<dbReference type="EMBL" id="JAWXXX010000001">
    <property type="protein sequence ID" value="MDX5893168.1"/>
    <property type="molecule type" value="Genomic_DNA"/>
</dbReference>
<evidence type="ECO:0000313" key="7">
    <source>
        <dbReference type="EMBL" id="MDX5893168.1"/>
    </source>
</evidence>
<dbReference type="EMBL" id="CP007514">
    <property type="protein sequence ID" value="AHY45752.1"/>
    <property type="molecule type" value="Genomic_DNA"/>
</dbReference>
<dbReference type="GO" id="GO:0016020">
    <property type="term" value="C:membrane"/>
    <property type="evidence" value="ECO:0007669"/>
    <property type="project" value="TreeGrafter"/>
</dbReference>
<protein>
    <submittedName>
        <fullName evidence="6">Dehydrogenases with different specificities (Related to short-chain alcohol dehydrogenases)</fullName>
    </submittedName>
    <submittedName>
        <fullName evidence="7">SDR family oxidoreductase</fullName>
    </submittedName>
</protein>
<name>A0A023WZU4_RUBRA</name>
<accession>A0A023WZU4</accession>